<evidence type="ECO:0000313" key="2">
    <source>
        <dbReference type="Proteomes" id="UP000595894"/>
    </source>
</evidence>
<accession>A0A974S2R4</accession>
<organism evidence="1 2">
    <name type="scientific">Sphingomonas aliaeris</name>
    <dbReference type="NCBI Taxonomy" id="2759526"/>
    <lineage>
        <taxon>Bacteria</taxon>
        <taxon>Pseudomonadati</taxon>
        <taxon>Pseudomonadota</taxon>
        <taxon>Alphaproteobacteria</taxon>
        <taxon>Sphingomonadales</taxon>
        <taxon>Sphingomonadaceae</taxon>
        <taxon>Sphingomonas</taxon>
    </lineage>
</organism>
<keyword evidence="2" id="KW-1185">Reference proteome</keyword>
<protein>
    <recommendedName>
        <fullName evidence="3">CHAD domain-containing protein</fullName>
    </recommendedName>
</protein>
<dbReference type="KEGG" id="sari:H5J25_09675"/>
<reference evidence="2" key="1">
    <citation type="submission" date="2020-09" db="EMBL/GenBank/DDBJ databases">
        <title>Sphingomonas sp., a new species isolated from pork steak.</title>
        <authorList>
            <person name="Heidler von Heilborn D."/>
        </authorList>
    </citation>
    <scope>NUCLEOTIDE SEQUENCE [LARGE SCALE GENOMIC DNA]</scope>
</reference>
<dbReference type="AlphaFoldDB" id="A0A974S2R4"/>
<name>A0A974S2R4_9SPHN</name>
<gene>
    <name evidence="1" type="ORF">H5J25_09675</name>
</gene>
<dbReference type="EMBL" id="CP061035">
    <property type="protein sequence ID" value="QQV75882.1"/>
    <property type="molecule type" value="Genomic_DNA"/>
</dbReference>
<sequence length="271" mass="31321">MKQFPTDRLDALFQAILVNDVVDARVDLPSAIRTDYPAAHLADGFAISAQLWREGFDRTELLAFIDRLRRGADMDQTDQLWFKHVRAKFKHLRFAFVLYGADHSCPRLFKSITTSMGLLQDAFRNGRQDAIGRQSFLLKLMLSRPMLAWLNREVDRIRLDTGAGFRDFTTRQVATLRETLSQPTLNGHRFHAARKIVSRQVSFHDDMRTIHPAPEHLIMSRYLSAINGLMGRYHDELVLRHALGELDYAHEQFALPADIRHRLERVATLYP</sequence>
<evidence type="ECO:0008006" key="3">
    <source>
        <dbReference type="Google" id="ProtNLM"/>
    </source>
</evidence>
<dbReference type="RefSeq" id="WP_202090501.1">
    <property type="nucleotide sequence ID" value="NZ_CP061035.1"/>
</dbReference>
<dbReference type="Proteomes" id="UP000595894">
    <property type="component" value="Chromosome"/>
</dbReference>
<evidence type="ECO:0000313" key="1">
    <source>
        <dbReference type="EMBL" id="QQV75882.1"/>
    </source>
</evidence>
<proteinExistence type="predicted"/>